<dbReference type="PANTHER" id="PTHR48182:SF2">
    <property type="entry name" value="PROTEIN SERAC1"/>
    <property type="match status" value="1"/>
</dbReference>
<proteinExistence type="predicted"/>
<evidence type="ECO:0000313" key="9">
    <source>
        <dbReference type="Proteomes" id="UP001172155"/>
    </source>
</evidence>
<dbReference type="SUPFAM" id="SSF53474">
    <property type="entry name" value="alpha/beta-Hydrolases"/>
    <property type="match status" value="1"/>
</dbReference>
<name>A0AA40KCY9_9PEZI</name>
<evidence type="ECO:0000256" key="6">
    <source>
        <dbReference type="ARBA" id="ARBA00023136"/>
    </source>
</evidence>
<dbReference type="AlphaFoldDB" id="A0AA40KCY9"/>
<organism evidence="8 9">
    <name type="scientific">Schizothecium vesticola</name>
    <dbReference type="NCBI Taxonomy" id="314040"/>
    <lineage>
        <taxon>Eukaryota</taxon>
        <taxon>Fungi</taxon>
        <taxon>Dikarya</taxon>
        <taxon>Ascomycota</taxon>
        <taxon>Pezizomycotina</taxon>
        <taxon>Sordariomycetes</taxon>
        <taxon>Sordariomycetidae</taxon>
        <taxon>Sordariales</taxon>
        <taxon>Schizotheciaceae</taxon>
        <taxon>Schizothecium</taxon>
    </lineage>
</organism>
<evidence type="ECO:0000256" key="7">
    <source>
        <dbReference type="SAM" id="MobiDB-lite"/>
    </source>
</evidence>
<evidence type="ECO:0000313" key="8">
    <source>
        <dbReference type="EMBL" id="KAK0754410.1"/>
    </source>
</evidence>
<evidence type="ECO:0000256" key="1">
    <source>
        <dbReference type="ARBA" id="ARBA00004173"/>
    </source>
</evidence>
<evidence type="ECO:0000256" key="3">
    <source>
        <dbReference type="ARBA" id="ARBA00004370"/>
    </source>
</evidence>
<keyword evidence="9" id="KW-1185">Reference proteome</keyword>
<keyword evidence="4" id="KW-0256">Endoplasmic reticulum</keyword>
<keyword evidence="5" id="KW-0496">Mitochondrion</keyword>
<evidence type="ECO:0008006" key="10">
    <source>
        <dbReference type="Google" id="ProtNLM"/>
    </source>
</evidence>
<dbReference type="Gene3D" id="3.40.50.1820">
    <property type="entry name" value="alpha/beta hydrolase"/>
    <property type="match status" value="1"/>
</dbReference>
<dbReference type="EMBL" id="JAUKUD010000001">
    <property type="protein sequence ID" value="KAK0754410.1"/>
    <property type="molecule type" value="Genomic_DNA"/>
</dbReference>
<dbReference type="GO" id="GO:0005739">
    <property type="term" value="C:mitochondrion"/>
    <property type="evidence" value="ECO:0007669"/>
    <property type="project" value="UniProtKB-SubCell"/>
</dbReference>
<dbReference type="PANTHER" id="PTHR48182">
    <property type="entry name" value="PROTEIN SERAC1"/>
    <property type="match status" value="1"/>
</dbReference>
<keyword evidence="6" id="KW-0472">Membrane</keyword>
<evidence type="ECO:0000256" key="4">
    <source>
        <dbReference type="ARBA" id="ARBA00022824"/>
    </source>
</evidence>
<feature type="compositionally biased region" description="Low complexity" evidence="7">
    <location>
        <begin position="30"/>
        <end position="52"/>
    </location>
</feature>
<evidence type="ECO:0000256" key="5">
    <source>
        <dbReference type="ARBA" id="ARBA00023128"/>
    </source>
</evidence>
<comment type="caution">
    <text evidence="8">The sequence shown here is derived from an EMBL/GenBank/DDBJ whole genome shotgun (WGS) entry which is preliminary data.</text>
</comment>
<evidence type="ECO:0000256" key="2">
    <source>
        <dbReference type="ARBA" id="ARBA00004240"/>
    </source>
</evidence>
<dbReference type="InterPro" id="IPR029058">
    <property type="entry name" value="AB_hydrolase_fold"/>
</dbReference>
<dbReference type="InterPro" id="IPR052374">
    <property type="entry name" value="SERAC1"/>
</dbReference>
<comment type="subcellular location">
    <subcellularLocation>
        <location evidence="2">Endoplasmic reticulum</location>
    </subcellularLocation>
    <subcellularLocation>
        <location evidence="3">Membrane</location>
    </subcellularLocation>
    <subcellularLocation>
        <location evidence="1">Mitochondrion</location>
    </subcellularLocation>
</comment>
<gene>
    <name evidence="8" type="ORF">B0T18DRAFT_315321</name>
</gene>
<feature type="region of interest" description="Disordered" evidence="7">
    <location>
        <begin position="1"/>
        <end position="52"/>
    </location>
</feature>
<dbReference type="GO" id="GO:0005783">
    <property type="term" value="C:endoplasmic reticulum"/>
    <property type="evidence" value="ECO:0007669"/>
    <property type="project" value="UniProtKB-SubCell"/>
</dbReference>
<sequence>MEKLKRVFARGAKGEKAASKFSVLRGASQGSAPTGHSASGPSPASTAQTSSSTPASSLDGLVVLHAWSSPAVDICFVHGLAGDRYNTWAAEGASAPWPKLLLPDRVERARVLTYGYSTGNDANVVESATKMVVDDAVCLLEALAEDRKAANASSRPLILIAHGSGGFLCKKAVLLSRAHYDTDYRAVSESLLGLVFMGTPHGGSWVKQWADIPASVLGLPAAPKTSLLKALATDPHTLEAIQTDFLSLVSELSAQGHCFKMVSFFEELPSGDPLVKISTAESVILPGCTVLQLGGSHIDMPKFSSTDDRGFKRLLGYLLRWTCSPR</sequence>
<dbReference type="Proteomes" id="UP001172155">
    <property type="component" value="Unassembled WGS sequence"/>
</dbReference>
<accession>A0AA40KCY9</accession>
<dbReference type="GO" id="GO:0016020">
    <property type="term" value="C:membrane"/>
    <property type="evidence" value="ECO:0007669"/>
    <property type="project" value="UniProtKB-SubCell"/>
</dbReference>
<protein>
    <recommendedName>
        <fullName evidence="10">DUF676 domain-containing protein</fullName>
    </recommendedName>
</protein>
<reference evidence="8" key="1">
    <citation type="submission" date="2023-06" db="EMBL/GenBank/DDBJ databases">
        <title>Genome-scale phylogeny and comparative genomics of the fungal order Sordariales.</title>
        <authorList>
            <consortium name="Lawrence Berkeley National Laboratory"/>
            <person name="Hensen N."/>
            <person name="Bonometti L."/>
            <person name="Westerberg I."/>
            <person name="Brannstrom I.O."/>
            <person name="Guillou S."/>
            <person name="Cros-Aarteil S."/>
            <person name="Calhoun S."/>
            <person name="Haridas S."/>
            <person name="Kuo A."/>
            <person name="Mondo S."/>
            <person name="Pangilinan J."/>
            <person name="Riley R."/>
            <person name="LaButti K."/>
            <person name="Andreopoulos B."/>
            <person name="Lipzen A."/>
            <person name="Chen C."/>
            <person name="Yanf M."/>
            <person name="Daum C."/>
            <person name="Ng V."/>
            <person name="Clum A."/>
            <person name="Steindorff A."/>
            <person name="Ohm R."/>
            <person name="Martin F."/>
            <person name="Silar P."/>
            <person name="Natvig D."/>
            <person name="Lalanne C."/>
            <person name="Gautier V."/>
            <person name="Ament-velasquez S.L."/>
            <person name="Kruys A."/>
            <person name="Hutchinson M.I."/>
            <person name="Powell A.J."/>
            <person name="Barry K."/>
            <person name="Miller A.N."/>
            <person name="Grigoriev I.V."/>
            <person name="Debuchy R."/>
            <person name="Gladieux P."/>
            <person name="Thoren M.H."/>
            <person name="Johannesson H."/>
        </authorList>
    </citation>
    <scope>NUCLEOTIDE SEQUENCE</scope>
    <source>
        <strain evidence="8">SMH3187-1</strain>
    </source>
</reference>